<evidence type="ECO:0000259" key="15">
    <source>
        <dbReference type="PROSITE" id="PS51424"/>
    </source>
</evidence>
<dbReference type="InterPro" id="IPR032675">
    <property type="entry name" value="LRR_dom_sf"/>
</dbReference>
<dbReference type="Gene3D" id="3.40.50.10140">
    <property type="entry name" value="Toll/interleukin-1 receptor homology (TIR) domain"/>
    <property type="match status" value="1"/>
</dbReference>
<keyword evidence="3" id="KW-0723">Serine/threonine-protein kinase</keyword>
<dbReference type="EC" id="2.7.11.1" evidence="2"/>
<dbReference type="InterPro" id="IPR044736">
    <property type="entry name" value="Gid1/RanBPM/SPLA_SPRY"/>
</dbReference>
<dbReference type="SUPFAM" id="SSF49899">
    <property type="entry name" value="Concanavalin A-like lectins/glucanases"/>
    <property type="match status" value="2"/>
</dbReference>
<comment type="similarity">
    <text evidence="1">Belongs to the Toll-like receptor family.</text>
</comment>
<reference evidence="16 17" key="1">
    <citation type="journal article" date="2023" name="Sci. Data">
        <title>Genome assembly of the Korean intertidal mud-creeper Batillaria attramentaria.</title>
        <authorList>
            <person name="Patra A.K."/>
            <person name="Ho P.T."/>
            <person name="Jun S."/>
            <person name="Lee S.J."/>
            <person name="Kim Y."/>
            <person name="Won Y.J."/>
        </authorList>
    </citation>
    <scope>NUCLEOTIDE SEQUENCE [LARGE SCALE GENOMIC DNA]</scope>
    <source>
        <strain evidence="16">Wonlab-2016</strain>
    </source>
</reference>
<dbReference type="InterPro" id="IPR036388">
    <property type="entry name" value="WH-like_DNA-bd_sf"/>
</dbReference>
<feature type="region of interest" description="Disordered" evidence="12">
    <location>
        <begin position="3562"/>
        <end position="3583"/>
    </location>
</feature>
<dbReference type="EMBL" id="JACVVK020000186">
    <property type="protein sequence ID" value="KAK7485956.1"/>
    <property type="molecule type" value="Genomic_DNA"/>
</dbReference>
<keyword evidence="6" id="KW-0547">Nucleotide-binding</keyword>
<dbReference type="InterPro" id="IPR003877">
    <property type="entry name" value="SPRY_dom"/>
</dbReference>
<feature type="compositionally biased region" description="Polar residues" evidence="12">
    <location>
        <begin position="3564"/>
        <end position="3578"/>
    </location>
</feature>
<keyword evidence="7" id="KW-0418">Kinase</keyword>
<proteinExistence type="inferred from homology"/>
<comment type="catalytic activity">
    <reaction evidence="11">
        <text>L-seryl-[protein] + ATP = O-phospho-L-seryl-[protein] + ADP + H(+)</text>
        <dbReference type="Rhea" id="RHEA:17989"/>
        <dbReference type="Rhea" id="RHEA-COMP:9863"/>
        <dbReference type="Rhea" id="RHEA-COMP:11604"/>
        <dbReference type="ChEBI" id="CHEBI:15378"/>
        <dbReference type="ChEBI" id="CHEBI:29999"/>
        <dbReference type="ChEBI" id="CHEBI:30616"/>
        <dbReference type="ChEBI" id="CHEBI:83421"/>
        <dbReference type="ChEBI" id="CHEBI:456216"/>
        <dbReference type="EC" id="2.7.11.1"/>
    </reaction>
</comment>
<feature type="domain" description="B30.2/SPRY" evidence="13">
    <location>
        <begin position="1406"/>
        <end position="1616"/>
    </location>
</feature>
<feature type="region of interest" description="Disordered" evidence="12">
    <location>
        <begin position="3606"/>
        <end position="3643"/>
    </location>
</feature>
<protein>
    <recommendedName>
        <fullName evidence="2">non-specific serine/threonine protein kinase</fullName>
        <ecNumber evidence="2">2.7.11.1</ecNumber>
    </recommendedName>
</protein>
<organism evidence="16 17">
    <name type="scientific">Batillaria attramentaria</name>
    <dbReference type="NCBI Taxonomy" id="370345"/>
    <lineage>
        <taxon>Eukaryota</taxon>
        <taxon>Metazoa</taxon>
        <taxon>Spiralia</taxon>
        <taxon>Lophotrochozoa</taxon>
        <taxon>Mollusca</taxon>
        <taxon>Gastropoda</taxon>
        <taxon>Caenogastropoda</taxon>
        <taxon>Sorbeoconcha</taxon>
        <taxon>Cerithioidea</taxon>
        <taxon>Batillariidae</taxon>
        <taxon>Batillaria</taxon>
    </lineage>
</organism>
<keyword evidence="5" id="KW-0677">Repeat</keyword>
<evidence type="ECO:0000256" key="10">
    <source>
        <dbReference type="ARBA" id="ARBA00047899"/>
    </source>
</evidence>
<evidence type="ECO:0000256" key="7">
    <source>
        <dbReference type="ARBA" id="ARBA00022777"/>
    </source>
</evidence>
<evidence type="ECO:0000256" key="2">
    <source>
        <dbReference type="ARBA" id="ARBA00012513"/>
    </source>
</evidence>
<dbReference type="Gene3D" id="3.40.50.300">
    <property type="entry name" value="P-loop containing nucleotide triphosphate hydrolases"/>
    <property type="match status" value="1"/>
</dbReference>
<keyword evidence="17" id="KW-1185">Reference proteome</keyword>
<evidence type="ECO:0000256" key="1">
    <source>
        <dbReference type="ARBA" id="ARBA00009634"/>
    </source>
</evidence>
<feature type="compositionally biased region" description="Basic and acidic residues" evidence="12">
    <location>
        <begin position="3621"/>
        <end position="3636"/>
    </location>
</feature>
<dbReference type="Pfam" id="PF16095">
    <property type="entry name" value="COR-A"/>
    <property type="match status" value="1"/>
</dbReference>
<name>A0ABD0KFY6_9CAEN</name>
<dbReference type="InterPro" id="IPR002048">
    <property type="entry name" value="EF_hand_dom"/>
</dbReference>
<evidence type="ECO:0000313" key="16">
    <source>
        <dbReference type="EMBL" id="KAK7485956.1"/>
    </source>
</evidence>
<dbReference type="InterPro" id="IPR032171">
    <property type="entry name" value="COR-A"/>
</dbReference>
<evidence type="ECO:0000256" key="6">
    <source>
        <dbReference type="ARBA" id="ARBA00022741"/>
    </source>
</evidence>
<evidence type="ECO:0000256" key="11">
    <source>
        <dbReference type="ARBA" id="ARBA00048679"/>
    </source>
</evidence>
<dbReference type="PROSITE" id="PS51450">
    <property type="entry name" value="LRR"/>
    <property type="match status" value="1"/>
</dbReference>
<dbReference type="Gene3D" id="2.60.120.920">
    <property type="match status" value="3"/>
</dbReference>
<dbReference type="PANTHER" id="PTHR47508">
    <property type="entry name" value="SAM DOMAIN-CONTAINING PROTEIN-RELATED"/>
    <property type="match status" value="1"/>
</dbReference>
<evidence type="ECO:0000259" key="13">
    <source>
        <dbReference type="PROSITE" id="PS50188"/>
    </source>
</evidence>
<dbReference type="SUPFAM" id="SSF52200">
    <property type="entry name" value="Toll/Interleukin receptor TIR domain"/>
    <property type="match status" value="1"/>
</dbReference>
<dbReference type="CDD" id="cd12885">
    <property type="entry name" value="SPRY_RanBP_like"/>
    <property type="match status" value="1"/>
</dbReference>
<feature type="region of interest" description="Disordered" evidence="12">
    <location>
        <begin position="3305"/>
        <end position="3336"/>
    </location>
</feature>
<dbReference type="Gene3D" id="3.80.10.10">
    <property type="entry name" value="Ribonuclease Inhibitor"/>
    <property type="match status" value="3"/>
</dbReference>
<evidence type="ECO:0000259" key="14">
    <source>
        <dbReference type="PROSITE" id="PS50222"/>
    </source>
</evidence>
<evidence type="ECO:0000256" key="3">
    <source>
        <dbReference type="ARBA" id="ARBA00022527"/>
    </source>
</evidence>
<dbReference type="InterPro" id="IPR043136">
    <property type="entry name" value="B30.2/SPRY_sf"/>
</dbReference>
<dbReference type="SUPFAM" id="SSF52540">
    <property type="entry name" value="P-loop containing nucleoside triphosphate hydrolases"/>
    <property type="match status" value="1"/>
</dbReference>
<dbReference type="GO" id="GO:0005524">
    <property type="term" value="F:ATP binding"/>
    <property type="evidence" value="ECO:0007669"/>
    <property type="project" value="UniProtKB-KW"/>
</dbReference>
<feature type="domain" description="Roc" evidence="15">
    <location>
        <begin position="2541"/>
        <end position="2714"/>
    </location>
</feature>
<dbReference type="PROSITE" id="PS50188">
    <property type="entry name" value="B302_SPRY"/>
    <property type="match status" value="2"/>
</dbReference>
<comment type="caution">
    <text evidence="16">The sequence shown here is derived from an EMBL/GenBank/DDBJ whole genome shotgun (WGS) entry which is preliminary data.</text>
</comment>
<dbReference type="GO" id="GO:0004674">
    <property type="term" value="F:protein serine/threonine kinase activity"/>
    <property type="evidence" value="ECO:0007669"/>
    <property type="project" value="UniProtKB-KW"/>
</dbReference>
<dbReference type="InterPro" id="IPR013320">
    <property type="entry name" value="ConA-like_dom_sf"/>
</dbReference>
<dbReference type="Gene3D" id="3.30.70.1390">
    <property type="entry name" value="ROC domain from the Parkinson's disease-associated leucine-rich repeat kinase 2"/>
    <property type="match status" value="1"/>
</dbReference>
<accession>A0ABD0KFY6</accession>
<dbReference type="Gene3D" id="1.10.10.10">
    <property type="entry name" value="Winged helix-like DNA-binding domain superfamily/Winged helix DNA-binding domain"/>
    <property type="match status" value="1"/>
</dbReference>
<keyword evidence="8" id="KW-0067">ATP-binding</keyword>
<feature type="region of interest" description="Disordered" evidence="12">
    <location>
        <begin position="1883"/>
        <end position="1911"/>
    </location>
</feature>
<dbReference type="PROSITE" id="PS51424">
    <property type="entry name" value="ROC"/>
    <property type="match status" value="1"/>
</dbReference>
<feature type="domain" description="B30.2/SPRY" evidence="13">
    <location>
        <begin position="618"/>
        <end position="823"/>
    </location>
</feature>
<dbReference type="InterPro" id="IPR001870">
    <property type="entry name" value="B30.2/SPRY"/>
</dbReference>
<keyword evidence="9" id="KW-0342">GTP-binding</keyword>
<evidence type="ECO:0000256" key="5">
    <source>
        <dbReference type="ARBA" id="ARBA00022737"/>
    </source>
</evidence>
<dbReference type="Pfam" id="PF25497">
    <property type="entry name" value="COR-B"/>
    <property type="match status" value="1"/>
</dbReference>
<sequence length="3643" mass="409037">MPKAASQDAGHSSADRVEVTFDADEAFVNGYIPLDQLEKSLKALLSGKKGIEAINFKANGYCTDAVLKLIGSSLTTALTENLSEINLLGCSLVTDVGLSWLAKILQEDSYVTVKLDGCSKVTDAGLATLKTACPKSQVSAMATSIVHLRNVGQTKGCPCLSDPNSHSVEEKREAQVLIVPLKTQVSTATYLQSQKAEPRKNLHYMQHCSLKDWTVNLLEADPQTPLFEHLVAPNLTQVLVPFDASCDPAEVRSHIANTIALVLSKETINPAHPTVETSTASAGSFFDRYICHKCILTHDGVFRSITNSEKVLGMVVSRQPLSRTNPCYQVECLSQTKPEETGLVLGIMHDVLMGDRFPMESKERSGGAVEGFELEPGAVYGFGVEGEWLSEYVPGEKAVYYCTKNGEKMEEKKISEKPHIGMYPMLSVLGRQLGEVRINQFLGPSESQLSQYEAKKQYWPHEFSHNILFDEDGILSYGDNYKSPGEVALFVTSQEITQKYNSCTIKVLSLGAQGTITLGIGPEDYKLNRQPGWDSNSVALHGDNGDGSVPEKGAQLWRVGDTITATVTGFNGDYIQSGETVTVHFAINGKQVTSSTGYQLKYEAPSGVRCVFLIGMHSKGEKVQLCNYRPLHFPQSPRKNMLTMGRSHFMNPMDDGTLTYSKFDKREFFGLFVSKTPISADLPYFEFEVVKCSDKRHIGIGLCHPLYPTNEMLGWRLGSIGYHADNGQVYHNTSSGYASKDKSVDASYGPGDIVGCGVDIKKAKLKEDGTLKPQQMLTVYFTKNGKRTHEREFEYLSEGLYPGINLHYEGDELKMRNYYPGPETLHAVQDKPKEKKAKGSTFVEGCHFLVVGVGSEKVDAKGKTELVSQMFNAESDLSTLKHLHQQIAKLESNLGSLDLQGQERYKQLLWQLECLERFVKTPQRLSFLSLNTGTGEGCEEVISHIVRTLEMDLEHHHKLHELNGSVWKYLEEIRSVLAKKHVLMAEDLSNLVSNETFVGDGRVCEQAVRFLQKKGYLACLPMKNSVIALDMKFVVSLTSNIEESPRKQLGSNVPGLGSGASAWGDEIAIYPEAKSYDSQRMRLLRWALQFFGVMRTPSIRMQTTDPMYLFFTLDSLGDASLTLDDFVDRGENSNLVMMRRTYHFLHDLSTSFLAFILTRCARFSRIVLLRPNGGVFQSGAVQTRVQRKVEGKECTLTLESYCYMPSMEGEALNSETRLYVEEYTWNIFCILADIIDVALIKLDIPVIVSDNCPPNLINTSIGCIHDWHSPVDEDDRQTVCTLCNLCCEHSSKCPYKGIANQQLRQSACGTKVTGCKDCGICKNCADELWTVRSFLRPCCEVSSNACPRNQKAVHLNSTTFDEVECTNFDTRCTPVCLKTDAASDSLIQVFPGPAVEVPNVDRLEQYNKQASYPRKFAFSQGDMVTVKLDPLKVSQEQLEAEEEEEVLEIKPVYHTLFCRETRVWHDTGILCYDSSSTSVPVSEFVGQRPLSPECNKFSFEIINEGESRYIAIGLCHRRYPPNRQPGWDQGSIGYHADDGGIYLGSGWPSSRKKQARKGDIMSVELDFDELKATFRLNNEAVYQTGKLRMPAGGFYPMVGMHSVGEAVRLREKTPWLPSKEEEAVHSLPDAFDCYKYGNLWISPGRKVDLVTKKGQLYGWVNLHNPSRNVIGYEVTNNVGTLKPGESITFYMNLKTDEVAEDKELWVKWLQVDAGREYTAEDITMLHNSATSESLLSHSLALKVVNTQLTDVSLLKKTSDGEPDSSVRYSLEVFKNGISVEKYWLKGGNYNCILPFNTSAIFRYPKFPTLDVPNTMHRGMRLVAQPGKDIYAECVVVGVINGGKNITLEYSEANSENNSQIDLPLSSPVIQLKEIPYETIVRAKPLEKKGDQADGQPPESKGDKPDEKQSETEVQAALEILGYHPRGNVAAAKGAYMFAPFHLLTEASQQAIKALDSNWLHNSLRSVAVCRNIPTRLTVQEQQITFVSREPSTWVNGNNSFKQQIGETFAYLPARLDFNKLCYPRIPAMFTDIEVHRLCLLVDQLSSTGWDGNTIDVPIHFVDIPPNSPSDGSPLPDELKYGCMLSGWTYTSLIAKKLLLPNKCKQVFSGGLPDDVPRHQLEKGMASLLSVYTSLCHIYAEQRGGLEYQIPYESGTSVVISSFAKPDDHLVDMSKHTQQMENSNVLFRKKQYVGNQSFISTICKAHALCQEPVSAPQNSLFRMEFFDPYGETVNVLDRCLPKLTQLPPEFFTKFTNLQVFSLHECDKLVALRDSAIKELPADMFEIPEMMCLEVMNLPLTTLPNRVPASSWLTKLKLSGLQLQELPSSLGNLTELTELDLNYNLLTSLPMELANLQRLKVLHLCGMPWLSLEGSKVSFPLDKYMSWLNEHPYLRTFLGDEKILKLFHEFDHNKNAMLDEDEIASLNSHLFWEVPRIGSKDISDDEYGGIPPVIFTLLALEELYLDYQAVTTVPVHMCRLQNLSFLSLAHNPLLESLPGSLGHLPSLKAIRLVSCPSLRTPPNEVVSRGFESIKAYLKRLAGGFTECRRTKLMFVGLGGAGKTSLLRALMSVGKKTEGTKGEDITDGIVIQPWTVKSDSGVEVTYNTWDFAGQTLYYNTHQFFLSKRAVYLLLWSTRQGFEHAGLDFWLSSVASHAPKTPIFVVGTHCDQVPKAEVPMNELKRRYPQIAGFHFVSSLEGTGIKELESDLLRVTLEQKNMGEKVPQVWLNLEKKILASRTSTSFLEWQKIKDFGMEVGIYDEKDIREAIQFLHELGTVQYFDNDFLRNIVVINPQWIDHKGRFLRKDVPTIWNTYPPDLHTWLLQLTEEFDLTFPLPKEDVNIVPCLLPQEEPAELSWCVCPRPENIIFLVHEVIESLIEESFHGVSYDYLIPCPDCVMKEGTLEPSMFEGTLVKRAKEHPAPFLQCRKYFHTISMAQLQEVMPADSASDFDAHLQHSIMALQQLNSDMAKDVAILYSAWDVPANAETDKVHPAWIHEDLQKEGEKEGFTCWYPEDVENTSVEDMMLALKNCKVVVALVSDNFERDSKSNDMLMYTMDTLGKQYVIVVIRPSLAWQSSNLGMRIGKDELMVMVKTKDRYKGKVDNMLNLVKEKLNGVRMSMAQHPAVFISYCWSNSRDAQKKGTQCPPSALGWGDPREIKAFLEKKDITCWLDIEQTGGGGGLFKNITQGMRQSRVLVACVSDEYVKSDNCMMELRFGVLNLNLPLVVCVVGTGREWKASEVGILMHRSKASKVYFQQENDSAHDTLLQYRKFMRHIISYISSIDSTPMPRLLVVDFDRQMVVTRTSKTLATVDEPSSESSRSSSTGRPTLRPKTATRTRERIDPVNILEDEENWEAENFCLKVLCENEEGWHMCKQIFPMKLDEEFKRLLKGCSAYLARLYAILQQSSVQLTCFAGPRGKKYRKWIEDNAVETPNFIDAYSTLRGKLRDNIDSDAFLGQLCRCHLPSGKTYWLCEGHQDGPRITKLSTESASRDEVRRVLFEEDIRLKELLVASDVYKRKKGQHHGSIVLPSSCEIVTWVLMCCDSKNVFGVIIPSQEKDCRKRQPQSWGVHSSSPQQQPNEERRDAASGTINVWYCDPITKVQKASLKATASTADVVNSAVKRRENNRNGSGKDGKGSKACSVQ</sequence>
<evidence type="ECO:0000256" key="9">
    <source>
        <dbReference type="ARBA" id="ARBA00023134"/>
    </source>
</evidence>
<evidence type="ECO:0000313" key="17">
    <source>
        <dbReference type="Proteomes" id="UP001519460"/>
    </source>
</evidence>
<dbReference type="InterPro" id="IPR020859">
    <property type="entry name" value="ROC"/>
</dbReference>
<feature type="compositionally biased region" description="Basic and acidic residues" evidence="12">
    <location>
        <begin position="1899"/>
        <end position="1910"/>
    </location>
</feature>
<dbReference type="SMART" id="SM00449">
    <property type="entry name" value="SPRY"/>
    <property type="match status" value="2"/>
</dbReference>
<comment type="catalytic activity">
    <reaction evidence="10">
        <text>L-threonyl-[protein] + ATP = O-phospho-L-threonyl-[protein] + ADP + H(+)</text>
        <dbReference type="Rhea" id="RHEA:46608"/>
        <dbReference type="Rhea" id="RHEA-COMP:11060"/>
        <dbReference type="Rhea" id="RHEA-COMP:11605"/>
        <dbReference type="ChEBI" id="CHEBI:15378"/>
        <dbReference type="ChEBI" id="CHEBI:30013"/>
        <dbReference type="ChEBI" id="CHEBI:30616"/>
        <dbReference type="ChEBI" id="CHEBI:61977"/>
        <dbReference type="ChEBI" id="CHEBI:456216"/>
        <dbReference type="EC" id="2.7.11.1"/>
    </reaction>
</comment>
<dbReference type="InterPro" id="IPR057263">
    <property type="entry name" value="COR-B"/>
</dbReference>
<evidence type="ECO:0000256" key="8">
    <source>
        <dbReference type="ARBA" id="ARBA00022840"/>
    </source>
</evidence>
<dbReference type="InterPro" id="IPR027417">
    <property type="entry name" value="P-loop_NTPase"/>
</dbReference>
<keyword evidence="4" id="KW-0808">Transferase</keyword>
<dbReference type="Proteomes" id="UP001519460">
    <property type="component" value="Unassembled WGS sequence"/>
</dbReference>
<dbReference type="InterPro" id="IPR001611">
    <property type="entry name" value="Leu-rich_rpt"/>
</dbReference>
<dbReference type="Pfam" id="PF00622">
    <property type="entry name" value="SPRY"/>
    <property type="match status" value="2"/>
</dbReference>
<dbReference type="PROSITE" id="PS50222">
    <property type="entry name" value="EF_HAND_2"/>
    <property type="match status" value="1"/>
</dbReference>
<dbReference type="PANTHER" id="PTHR47508:SF1">
    <property type="entry name" value="NON-SPECIFIC SERINE_THREONINE PROTEIN KINASE"/>
    <property type="match status" value="1"/>
</dbReference>
<dbReference type="InterPro" id="IPR000157">
    <property type="entry name" value="TIR_dom"/>
</dbReference>
<feature type="compositionally biased region" description="Low complexity" evidence="12">
    <location>
        <begin position="3315"/>
        <end position="3327"/>
    </location>
</feature>
<dbReference type="SUPFAM" id="SSF52058">
    <property type="entry name" value="L domain-like"/>
    <property type="match status" value="1"/>
</dbReference>
<dbReference type="Pfam" id="PF13676">
    <property type="entry name" value="TIR_2"/>
    <property type="match status" value="1"/>
</dbReference>
<evidence type="ECO:0000256" key="12">
    <source>
        <dbReference type="SAM" id="MobiDB-lite"/>
    </source>
</evidence>
<dbReference type="Pfam" id="PF08477">
    <property type="entry name" value="Roc"/>
    <property type="match status" value="1"/>
</dbReference>
<gene>
    <name evidence="16" type="ORF">BaRGS_00022822</name>
</gene>
<evidence type="ECO:0000256" key="4">
    <source>
        <dbReference type="ARBA" id="ARBA00022679"/>
    </source>
</evidence>
<dbReference type="InterPro" id="IPR035897">
    <property type="entry name" value="Toll_tir_struct_dom_sf"/>
</dbReference>
<feature type="domain" description="EF-hand" evidence="14">
    <location>
        <begin position="2396"/>
        <end position="2431"/>
    </location>
</feature>